<evidence type="ECO:0000256" key="9">
    <source>
        <dbReference type="RuleBase" id="RU000394"/>
    </source>
</evidence>
<gene>
    <name evidence="13" type="ORF">DdX_14852</name>
</gene>
<keyword evidence="5 10" id="KW-0175">Coiled coil</keyword>
<dbReference type="InterPro" id="IPR027640">
    <property type="entry name" value="Kinesin-like_fam"/>
</dbReference>
<dbReference type="AlphaFoldDB" id="A0AAD4R1I9"/>
<evidence type="ECO:0000256" key="5">
    <source>
        <dbReference type="ARBA" id="ARBA00023054"/>
    </source>
</evidence>
<dbReference type="PRINTS" id="PR00380">
    <property type="entry name" value="KINESINHEAVY"/>
</dbReference>
<evidence type="ECO:0000256" key="3">
    <source>
        <dbReference type="ARBA" id="ARBA00022741"/>
    </source>
</evidence>
<accession>A0AAD4R1I9</accession>
<comment type="caution">
    <text evidence="13">The sequence shown here is derived from an EMBL/GenBank/DDBJ whole genome shotgun (WGS) entry which is preliminary data.</text>
</comment>
<dbReference type="GO" id="GO:0007018">
    <property type="term" value="P:microtubule-based movement"/>
    <property type="evidence" value="ECO:0007669"/>
    <property type="project" value="InterPro"/>
</dbReference>
<evidence type="ECO:0000256" key="8">
    <source>
        <dbReference type="PROSITE-ProRule" id="PRU00283"/>
    </source>
</evidence>
<dbReference type="PANTHER" id="PTHR47968">
    <property type="entry name" value="CENTROMERE PROTEIN E"/>
    <property type="match status" value="1"/>
</dbReference>
<dbReference type="GO" id="GO:0003777">
    <property type="term" value="F:microtubule motor activity"/>
    <property type="evidence" value="ECO:0007669"/>
    <property type="project" value="InterPro"/>
</dbReference>
<dbReference type="SUPFAM" id="SSF52540">
    <property type="entry name" value="P-loop containing nucleoside triphosphate hydrolases"/>
    <property type="match status" value="1"/>
</dbReference>
<reference evidence="13" key="1">
    <citation type="submission" date="2022-01" db="EMBL/GenBank/DDBJ databases">
        <title>Genome Sequence Resource for Two Populations of Ditylenchus destructor, the Migratory Endoparasitic Phytonematode.</title>
        <authorList>
            <person name="Zhang H."/>
            <person name="Lin R."/>
            <person name="Xie B."/>
        </authorList>
    </citation>
    <scope>NUCLEOTIDE SEQUENCE</scope>
    <source>
        <strain evidence="13">BazhouSP</strain>
    </source>
</reference>
<evidence type="ECO:0000256" key="1">
    <source>
        <dbReference type="ARBA" id="ARBA00004245"/>
    </source>
</evidence>
<comment type="similarity">
    <text evidence="8 9">Belongs to the TRAFAC class myosin-kinesin ATPase superfamily. Kinesin family.</text>
</comment>
<feature type="coiled-coil region" evidence="10">
    <location>
        <begin position="516"/>
        <end position="567"/>
    </location>
</feature>
<feature type="binding site" evidence="8">
    <location>
        <begin position="257"/>
        <end position="264"/>
    </location>
    <ligand>
        <name>ATP</name>
        <dbReference type="ChEBI" id="CHEBI:30616"/>
    </ligand>
</feature>
<evidence type="ECO:0000256" key="7">
    <source>
        <dbReference type="ARBA" id="ARBA00023212"/>
    </source>
</evidence>
<feature type="region of interest" description="Disordered" evidence="11">
    <location>
        <begin position="16"/>
        <end position="58"/>
    </location>
</feature>
<keyword evidence="3 8" id="KW-0547">Nucleotide-binding</keyword>
<dbReference type="InterPro" id="IPR036961">
    <property type="entry name" value="Kinesin_motor_dom_sf"/>
</dbReference>
<name>A0AAD4R1I9_9BILA</name>
<sequence length="619" mass="69336">MANYFDGVLDDELDLFPVGPSTSTESFESNNTTETTETAESMETAESSDTDVPEERVKTKAQKSCTVAKKLEILEHAKKSGIRAAARFFKVERKSIRNWMKNEPSYRRESLKVHGGEKKNLPGQGRHLINSGFDGELASWIRQERAMKGCCTQSCFCVLLGNIMAISSFEDEQSNENIRVSVRIRPESSGTSEKSALCSNELTNSIILRTNIKQEKRYRFDNIFSDKSSQERVFNNVGKRIIDGCVAGYNGTIFAYGQTGSGKTYTMIGNQRENGEFTDGSQGIIPRCLEYLFGALKMRKEELGHSFNYSVTCSFAQLYNETLYDLLENSSSRLKIRSGDLDGAIIRSINSSSDASELIRIGHQNRRKAETAMNVESSRSHAIFMVQIGTETVAGGVICRRHSKLNLVDLAGSERVVESGATGEQLKEACHINKSLLTLARVIRSLSNDSVAYPGYRDSLLTHLLKDSLGGNARTAVIVTIRPEDRFADSTLSSLYFAENVKLVKNRAVLNENIAIEGIETLKEETRRQRAEIEKLREQINMKNHRIRLLEETLKEIQREKNTEHAAHLSFCQRIKKKMAEFLIGRKYSYGPVGCKVQPSNSWKVAEYGSFADSLDSST</sequence>
<keyword evidence="7" id="KW-0206">Cytoskeleton</keyword>
<evidence type="ECO:0000313" key="13">
    <source>
        <dbReference type="EMBL" id="KAI1703519.1"/>
    </source>
</evidence>
<dbReference type="SMART" id="SM00129">
    <property type="entry name" value="KISc"/>
    <property type="match status" value="1"/>
</dbReference>
<keyword evidence="7" id="KW-0963">Cytoplasm</keyword>
<dbReference type="EMBL" id="JAKKPZ010000081">
    <property type="protein sequence ID" value="KAI1703519.1"/>
    <property type="molecule type" value="Genomic_DNA"/>
</dbReference>
<dbReference type="InterPro" id="IPR001752">
    <property type="entry name" value="Kinesin_motor_dom"/>
</dbReference>
<evidence type="ECO:0000256" key="4">
    <source>
        <dbReference type="ARBA" id="ARBA00022840"/>
    </source>
</evidence>
<evidence type="ECO:0000256" key="2">
    <source>
        <dbReference type="ARBA" id="ARBA00022701"/>
    </source>
</evidence>
<feature type="domain" description="Kinesin motor" evidence="12">
    <location>
        <begin position="177"/>
        <end position="504"/>
    </location>
</feature>
<dbReference type="Proteomes" id="UP001201812">
    <property type="component" value="Unassembled WGS sequence"/>
</dbReference>
<evidence type="ECO:0000259" key="12">
    <source>
        <dbReference type="PROSITE" id="PS50067"/>
    </source>
</evidence>
<proteinExistence type="inferred from homology"/>
<dbReference type="CDD" id="cd00106">
    <property type="entry name" value="KISc"/>
    <property type="match status" value="1"/>
</dbReference>
<comment type="subcellular location">
    <subcellularLocation>
        <location evidence="1">Cytoplasm</location>
        <location evidence="1">Cytoskeleton</location>
    </subcellularLocation>
</comment>
<evidence type="ECO:0000256" key="6">
    <source>
        <dbReference type="ARBA" id="ARBA00023175"/>
    </source>
</evidence>
<keyword evidence="6 8" id="KW-0505">Motor protein</keyword>
<dbReference type="GO" id="GO:0005874">
    <property type="term" value="C:microtubule"/>
    <property type="evidence" value="ECO:0007669"/>
    <property type="project" value="UniProtKB-KW"/>
</dbReference>
<dbReference type="InterPro" id="IPR027417">
    <property type="entry name" value="P-loop_NTPase"/>
</dbReference>
<dbReference type="InterPro" id="IPR019821">
    <property type="entry name" value="Kinesin_motor_CS"/>
</dbReference>
<dbReference type="Pfam" id="PF00225">
    <property type="entry name" value="Kinesin"/>
    <property type="match status" value="1"/>
</dbReference>
<evidence type="ECO:0000256" key="10">
    <source>
        <dbReference type="SAM" id="Coils"/>
    </source>
</evidence>
<evidence type="ECO:0000313" key="14">
    <source>
        <dbReference type="Proteomes" id="UP001201812"/>
    </source>
</evidence>
<dbReference type="GO" id="GO:0005524">
    <property type="term" value="F:ATP binding"/>
    <property type="evidence" value="ECO:0007669"/>
    <property type="project" value="UniProtKB-UniRule"/>
</dbReference>
<protein>
    <recommendedName>
        <fullName evidence="9">Kinesin-like protein</fullName>
    </recommendedName>
</protein>
<dbReference type="PANTHER" id="PTHR47968:SF36">
    <property type="entry name" value="KINESIN HEAVY CHAIN ISOFORM X1"/>
    <property type="match status" value="1"/>
</dbReference>
<organism evidence="13 14">
    <name type="scientific">Ditylenchus destructor</name>
    <dbReference type="NCBI Taxonomy" id="166010"/>
    <lineage>
        <taxon>Eukaryota</taxon>
        <taxon>Metazoa</taxon>
        <taxon>Ecdysozoa</taxon>
        <taxon>Nematoda</taxon>
        <taxon>Chromadorea</taxon>
        <taxon>Rhabditida</taxon>
        <taxon>Tylenchina</taxon>
        <taxon>Tylenchomorpha</taxon>
        <taxon>Sphaerularioidea</taxon>
        <taxon>Anguinidae</taxon>
        <taxon>Anguininae</taxon>
        <taxon>Ditylenchus</taxon>
    </lineage>
</organism>
<keyword evidence="2 9" id="KW-0493">Microtubule</keyword>
<feature type="compositionally biased region" description="Low complexity" evidence="11">
    <location>
        <begin position="21"/>
        <end position="45"/>
    </location>
</feature>
<keyword evidence="4 8" id="KW-0067">ATP-binding</keyword>
<dbReference type="PROSITE" id="PS50067">
    <property type="entry name" value="KINESIN_MOTOR_2"/>
    <property type="match status" value="1"/>
</dbReference>
<dbReference type="Gene3D" id="3.40.850.10">
    <property type="entry name" value="Kinesin motor domain"/>
    <property type="match status" value="1"/>
</dbReference>
<dbReference type="PROSITE" id="PS00411">
    <property type="entry name" value="KINESIN_MOTOR_1"/>
    <property type="match status" value="1"/>
</dbReference>
<keyword evidence="14" id="KW-1185">Reference proteome</keyword>
<evidence type="ECO:0000256" key="11">
    <source>
        <dbReference type="SAM" id="MobiDB-lite"/>
    </source>
</evidence>
<dbReference type="GO" id="GO:0008017">
    <property type="term" value="F:microtubule binding"/>
    <property type="evidence" value="ECO:0007669"/>
    <property type="project" value="InterPro"/>
</dbReference>